<organism evidence="1">
    <name type="scientific">uncultured Caudovirales phage</name>
    <dbReference type="NCBI Taxonomy" id="2100421"/>
    <lineage>
        <taxon>Viruses</taxon>
        <taxon>Duplodnaviria</taxon>
        <taxon>Heunggongvirae</taxon>
        <taxon>Uroviricota</taxon>
        <taxon>Caudoviricetes</taxon>
        <taxon>Peduoviridae</taxon>
        <taxon>Maltschvirus</taxon>
        <taxon>Maltschvirus maltsch</taxon>
    </lineage>
</organism>
<accession>A0A6J5M1S7</accession>
<name>A0A6J5M1S7_9CAUD</name>
<evidence type="ECO:0000313" key="1">
    <source>
        <dbReference type="EMBL" id="CAB4139463.1"/>
    </source>
</evidence>
<protein>
    <submittedName>
        <fullName evidence="1">Uncharacterized protein</fullName>
    </submittedName>
</protein>
<dbReference type="EMBL" id="LR796350">
    <property type="protein sequence ID" value="CAB4139463.1"/>
    <property type="molecule type" value="Genomic_DNA"/>
</dbReference>
<gene>
    <name evidence="1" type="ORF">UFOVP340_41</name>
</gene>
<proteinExistence type="predicted"/>
<sequence>MGVDFNRISFGISSGISRTGFGSIVSSPSGPSFPAAGTITGYTALQEYPILNGGTWFYSPLGGEVPNQNATFAIKADGSGGTYTDYGTTGTVSYKPPGIFATDNANPTVLYINISGSDYAGGNSYPAYSHDGSGSYNSVTSTIWYPYGTGLNSVSNQSYVNGEYYDNGTSTAYNADGNGGWYSFSSGNYYASGTIITQNITGETGTYVYLFGTYYYPVYQGNKYTWNGEGGYNYAAEWPKPYGTAITTGPSQTAVPDTSSNYYNNGKTTNYFWQGDGSTYYTTETGSFYSNGTLVYQNETSNSTFSLPSGFNVTGTYYGEKYTWNGSGGYNYESTWYVPYGTYIEYYDGYNYYHDGAGYYYSYFV</sequence>
<reference evidence="1" key="1">
    <citation type="submission" date="2020-04" db="EMBL/GenBank/DDBJ databases">
        <authorList>
            <person name="Chiriac C."/>
            <person name="Salcher M."/>
            <person name="Ghai R."/>
            <person name="Kavagutti S V."/>
        </authorList>
    </citation>
    <scope>NUCLEOTIDE SEQUENCE</scope>
</reference>